<evidence type="ECO:0000256" key="3">
    <source>
        <dbReference type="ARBA" id="ARBA00022989"/>
    </source>
</evidence>
<gene>
    <name evidence="8" type="ORF">BDZ85DRAFT_269558</name>
</gene>
<evidence type="ECO:0000256" key="5">
    <source>
        <dbReference type="ARBA" id="ARBA00038359"/>
    </source>
</evidence>
<dbReference type="Pfam" id="PF20684">
    <property type="entry name" value="Fung_rhodopsin"/>
    <property type="match status" value="1"/>
</dbReference>
<reference evidence="9" key="1">
    <citation type="journal article" date="2020" name="Stud. Mycol.">
        <title>101 Dothideomycetes genomes: A test case for predicting lifestyles and emergence of pathogens.</title>
        <authorList>
            <person name="Haridas S."/>
            <person name="Albert R."/>
            <person name="Binder M."/>
            <person name="Bloem J."/>
            <person name="LaButti K."/>
            <person name="Salamov A."/>
            <person name="Andreopoulos B."/>
            <person name="Baker S."/>
            <person name="Barry K."/>
            <person name="Bills G."/>
            <person name="Bluhm B."/>
            <person name="Cannon C."/>
            <person name="Castanera R."/>
            <person name="Culley D."/>
            <person name="Daum C."/>
            <person name="Ezra D."/>
            <person name="Gonzalez J."/>
            <person name="Henrissat B."/>
            <person name="Kuo A."/>
            <person name="Liang C."/>
            <person name="Lipzen A."/>
            <person name="Lutzoni F."/>
            <person name="Magnuson J."/>
            <person name="Mondo S."/>
            <person name="Nolan M."/>
            <person name="Ohm R."/>
            <person name="Pangilinan J."/>
            <person name="Park H.-J."/>
            <person name="Ramirez L."/>
            <person name="Alfaro M."/>
            <person name="Sun H."/>
            <person name="Tritt A."/>
            <person name="Yoshinaga Y."/>
            <person name="Zwiers L.-H."/>
            <person name="Turgeon B."/>
            <person name="Goodwin S."/>
            <person name="Spatafora J."/>
            <person name="Crous P."/>
            <person name="Grigoriev I."/>
        </authorList>
    </citation>
    <scope>NUCLEOTIDE SEQUENCE [LARGE SCALE GENOMIC DNA]</scope>
    <source>
        <strain evidence="9">CECT 20119</strain>
    </source>
</reference>
<dbReference type="InterPro" id="IPR049326">
    <property type="entry name" value="Rhodopsin_dom_fungi"/>
</dbReference>
<name>A0A6A6FZB4_9PEZI</name>
<comment type="subcellular location">
    <subcellularLocation>
        <location evidence="1">Membrane</location>
        <topology evidence="1">Multi-pass membrane protein</topology>
    </subcellularLocation>
</comment>
<feature type="transmembrane region" description="Helical" evidence="6">
    <location>
        <begin position="99"/>
        <end position="119"/>
    </location>
</feature>
<dbReference type="GO" id="GO:0016020">
    <property type="term" value="C:membrane"/>
    <property type="evidence" value="ECO:0007669"/>
    <property type="project" value="UniProtKB-SubCell"/>
</dbReference>
<dbReference type="AlphaFoldDB" id="A0A6A6FZB4"/>
<evidence type="ECO:0000256" key="1">
    <source>
        <dbReference type="ARBA" id="ARBA00004141"/>
    </source>
</evidence>
<evidence type="ECO:0000313" key="8">
    <source>
        <dbReference type="EMBL" id="KAF2218846.1"/>
    </source>
</evidence>
<evidence type="ECO:0000313" key="9">
    <source>
        <dbReference type="Proteomes" id="UP000799538"/>
    </source>
</evidence>
<proteinExistence type="inferred from homology"/>
<feature type="transmembrane region" description="Helical" evidence="6">
    <location>
        <begin position="12"/>
        <end position="37"/>
    </location>
</feature>
<dbReference type="PANTHER" id="PTHR33048:SF96">
    <property type="entry name" value="INTEGRAL MEMBRANE PROTEIN"/>
    <property type="match status" value="1"/>
</dbReference>
<dbReference type="Proteomes" id="UP000799538">
    <property type="component" value="Unassembled WGS sequence"/>
</dbReference>
<evidence type="ECO:0000256" key="4">
    <source>
        <dbReference type="ARBA" id="ARBA00023136"/>
    </source>
</evidence>
<evidence type="ECO:0000256" key="6">
    <source>
        <dbReference type="SAM" id="Phobius"/>
    </source>
</evidence>
<comment type="similarity">
    <text evidence="5">Belongs to the SAT4 family.</text>
</comment>
<organism evidence="8 9">
    <name type="scientific">Elsinoe ampelina</name>
    <dbReference type="NCBI Taxonomy" id="302913"/>
    <lineage>
        <taxon>Eukaryota</taxon>
        <taxon>Fungi</taxon>
        <taxon>Dikarya</taxon>
        <taxon>Ascomycota</taxon>
        <taxon>Pezizomycotina</taxon>
        <taxon>Dothideomycetes</taxon>
        <taxon>Dothideomycetidae</taxon>
        <taxon>Myriangiales</taxon>
        <taxon>Elsinoaceae</taxon>
        <taxon>Elsinoe</taxon>
    </lineage>
</organism>
<keyword evidence="4 6" id="KW-0472">Membrane</keyword>
<evidence type="ECO:0000259" key="7">
    <source>
        <dbReference type="Pfam" id="PF20684"/>
    </source>
</evidence>
<sequence>MGFFFLRILRHRAVQVAIIYALCTAIVVSGLIFYGFAVFTCAQFRDLTSIRGQCRYQLAADVTNTIFSGLNIVSGVIFVGLAVYPLIKSKMHMPTKIVASLILALGSVGCVASAVRLSLVLEPTDYTRWLAQFMYSGRWLVTEVTCGIVAANLALIRPLLSLIRQRLCLMMSRRSSEASGPNSTEAAYVERATMESQKLKGQGETLMWIEKNMMLSASEVESRQASSAIDPKASMTL</sequence>
<dbReference type="PANTHER" id="PTHR33048">
    <property type="entry name" value="PTH11-LIKE INTEGRAL MEMBRANE PROTEIN (AFU_ORTHOLOGUE AFUA_5G11245)"/>
    <property type="match status" value="1"/>
</dbReference>
<evidence type="ECO:0000256" key="2">
    <source>
        <dbReference type="ARBA" id="ARBA00022692"/>
    </source>
</evidence>
<keyword evidence="9" id="KW-1185">Reference proteome</keyword>
<feature type="transmembrane region" description="Helical" evidence="6">
    <location>
        <begin position="139"/>
        <end position="163"/>
    </location>
</feature>
<accession>A0A6A6FZB4</accession>
<keyword evidence="3 6" id="KW-1133">Transmembrane helix</keyword>
<dbReference type="EMBL" id="ML992526">
    <property type="protein sequence ID" value="KAF2218846.1"/>
    <property type="molecule type" value="Genomic_DNA"/>
</dbReference>
<dbReference type="InterPro" id="IPR052337">
    <property type="entry name" value="SAT4-like"/>
</dbReference>
<keyword evidence="2 6" id="KW-0812">Transmembrane</keyword>
<dbReference type="OrthoDB" id="4682787at2759"/>
<feature type="transmembrane region" description="Helical" evidence="6">
    <location>
        <begin position="66"/>
        <end position="87"/>
    </location>
</feature>
<protein>
    <recommendedName>
        <fullName evidence="7">Rhodopsin domain-containing protein</fullName>
    </recommendedName>
</protein>
<feature type="domain" description="Rhodopsin" evidence="7">
    <location>
        <begin position="3"/>
        <end position="161"/>
    </location>
</feature>